<keyword evidence="2" id="KW-0507">mRNA processing</keyword>
<dbReference type="Pfam" id="PF03178">
    <property type="entry name" value="CPSF_A"/>
    <property type="match status" value="1"/>
</dbReference>
<dbReference type="AlphaFoldDB" id="A0A0H5C3I4"/>
<dbReference type="Pfam" id="PF10433">
    <property type="entry name" value="Beta-prop_RSE1_1st"/>
    <property type="match status" value="1"/>
</dbReference>
<organism evidence="10 12">
    <name type="scientific">Cyberlindnera jadinii (strain ATCC 18201 / CBS 1600 / BCRC 20928 / JCM 3617 / NBRC 0987 / NRRL Y-1542)</name>
    <name type="common">Torula yeast</name>
    <name type="synonym">Candida utilis</name>
    <dbReference type="NCBI Taxonomy" id="983966"/>
    <lineage>
        <taxon>Eukaryota</taxon>
        <taxon>Fungi</taxon>
        <taxon>Dikarya</taxon>
        <taxon>Ascomycota</taxon>
        <taxon>Saccharomycotina</taxon>
        <taxon>Saccharomycetes</taxon>
        <taxon>Phaffomycetales</taxon>
        <taxon>Phaffomycetaceae</taxon>
        <taxon>Cyberlindnera</taxon>
    </lineage>
</organism>
<evidence type="ECO:0000259" key="7">
    <source>
        <dbReference type="Pfam" id="PF03178"/>
    </source>
</evidence>
<dbReference type="InterPro" id="IPR018846">
    <property type="entry name" value="Beta-prop_RSE1/DDB1/CPSF1_1st"/>
</dbReference>
<accession>A0A1E4RZR8</accession>
<gene>
    <name evidence="10" type="ORF">BN1211_2517</name>
    <name evidence="11" type="ORF">CYBJADRAFT_168286</name>
</gene>
<feature type="domain" description="RSE1/DDB1/CPSF1 second beta-propeller" evidence="9">
    <location>
        <begin position="421"/>
        <end position="728"/>
    </location>
</feature>
<evidence type="ECO:0000256" key="4">
    <source>
        <dbReference type="ARBA" id="ARBA00023187"/>
    </source>
</evidence>
<dbReference type="FunFam" id="2.130.10.10:FF:001143">
    <property type="entry name" value="Pre-mRNA-splicing factor rse-1, putative"/>
    <property type="match status" value="1"/>
</dbReference>
<comment type="subcellular location">
    <subcellularLocation>
        <location evidence="1">Nucleus</location>
    </subcellularLocation>
</comment>
<keyword evidence="3" id="KW-0747">Spliceosome</keyword>
<reference evidence="10" key="1">
    <citation type="submission" date="2014-12" db="EMBL/GenBank/DDBJ databases">
        <authorList>
            <person name="Jaenicke S."/>
        </authorList>
    </citation>
    <scope>NUCLEOTIDE SEQUENCE [LARGE SCALE GENOMIC DNA]</scope>
    <source>
        <strain evidence="10">CBS1600</strain>
    </source>
</reference>
<reference evidence="11 13" key="3">
    <citation type="journal article" date="2016" name="Proc. Natl. Acad. Sci. U.S.A.">
        <title>Comparative genomics of biotechnologically important yeasts.</title>
        <authorList>
            <person name="Riley R."/>
            <person name="Haridas S."/>
            <person name="Wolfe K.H."/>
            <person name="Lopes M.R."/>
            <person name="Hittinger C.T."/>
            <person name="Goeker M."/>
            <person name="Salamov A.A."/>
            <person name="Wisecaver J.H."/>
            <person name="Long T.M."/>
            <person name="Calvey C.H."/>
            <person name="Aerts A.L."/>
            <person name="Barry K.W."/>
            <person name="Choi C."/>
            <person name="Clum A."/>
            <person name="Coughlan A.Y."/>
            <person name="Deshpande S."/>
            <person name="Douglass A.P."/>
            <person name="Hanson S.J."/>
            <person name="Klenk H.-P."/>
            <person name="LaButti K.M."/>
            <person name="Lapidus A."/>
            <person name="Lindquist E.A."/>
            <person name="Lipzen A.M."/>
            <person name="Meier-Kolthoff J.P."/>
            <person name="Ohm R.A."/>
            <person name="Otillar R.P."/>
            <person name="Pangilinan J.L."/>
            <person name="Peng Y."/>
            <person name="Rokas A."/>
            <person name="Rosa C.A."/>
            <person name="Scheuner C."/>
            <person name="Sibirny A.A."/>
            <person name="Slot J.C."/>
            <person name="Stielow J.B."/>
            <person name="Sun H."/>
            <person name="Kurtzman C.P."/>
            <person name="Blackwell M."/>
            <person name="Grigoriev I.V."/>
            <person name="Jeffries T.W."/>
        </authorList>
    </citation>
    <scope>NUCLEOTIDE SEQUENCE [LARGE SCALE GENOMIC DNA]</scope>
    <source>
        <strain evidence="13">ATCC 18201 / CBS 1600 / BCRC 20928 / JCM 3617 / NBRC 0987 / NRRL Y-1542</strain>
        <strain evidence="11">NRRL Y-1542</strain>
    </source>
</reference>
<dbReference type="EMBL" id="CDQK01000003">
    <property type="protein sequence ID" value="CEP22227.1"/>
    <property type="molecule type" value="Genomic_DNA"/>
</dbReference>
<dbReference type="SUPFAM" id="SSF50969">
    <property type="entry name" value="YVTN repeat-like/Quinoprotein amine dehydrogenase"/>
    <property type="match status" value="1"/>
</dbReference>
<keyword evidence="4" id="KW-0508">mRNA splicing</keyword>
<dbReference type="Pfam" id="PF23726">
    <property type="entry name" value="Beta-prop_RSE1_2nd"/>
    <property type="match status" value="1"/>
</dbReference>
<evidence type="ECO:0000313" key="13">
    <source>
        <dbReference type="Proteomes" id="UP000094389"/>
    </source>
</evidence>
<feature type="domain" description="RSE1/DDB1/CPSF1 first beta-propeller" evidence="8">
    <location>
        <begin position="20"/>
        <end position="377"/>
    </location>
</feature>
<dbReference type="InterPro" id="IPR015943">
    <property type="entry name" value="WD40/YVTN_repeat-like_dom_sf"/>
</dbReference>
<dbReference type="Proteomes" id="UP000038830">
    <property type="component" value="Unassembled WGS sequence"/>
</dbReference>
<comment type="similarity">
    <text evidence="6">Belongs to the RSE1 family.</text>
</comment>
<dbReference type="GO" id="GO:0006397">
    <property type="term" value="P:mRNA processing"/>
    <property type="evidence" value="ECO:0007669"/>
    <property type="project" value="UniProtKB-KW"/>
</dbReference>
<dbReference type="InterPro" id="IPR036322">
    <property type="entry name" value="WD40_repeat_dom_sf"/>
</dbReference>
<keyword evidence="13" id="KW-1185">Reference proteome</keyword>
<evidence type="ECO:0000256" key="6">
    <source>
        <dbReference type="ARBA" id="ARBA00038266"/>
    </source>
</evidence>
<accession>A0A0H5C3I4</accession>
<dbReference type="Proteomes" id="UP000094389">
    <property type="component" value="Unassembled WGS sequence"/>
</dbReference>
<name>A0A0H5C3I4_CYBJN</name>
<evidence type="ECO:0000256" key="5">
    <source>
        <dbReference type="ARBA" id="ARBA00023242"/>
    </source>
</evidence>
<feature type="domain" description="RSE1/DDB1/CPSF1 C-terminal" evidence="7">
    <location>
        <begin position="767"/>
        <end position="1065"/>
    </location>
</feature>
<dbReference type="EMBL" id="KV453933">
    <property type="protein sequence ID" value="ODV72748.1"/>
    <property type="molecule type" value="Genomic_DNA"/>
</dbReference>
<dbReference type="PANTHER" id="PTHR10644">
    <property type="entry name" value="DNA REPAIR/RNA PROCESSING CPSF FAMILY"/>
    <property type="match status" value="1"/>
</dbReference>
<sequence>MSELTLYNITLERQSASVQCCLGNFSGTKKQEIITASSNELVVYRVDSSSGSLQQLFTFKLFSTVRSIAPVRIAGTTTHYLCVSSDSGNLTVLSMDLQNKRFTALFNEPHSKSGIRRLTPSEITVDPKGRAVMVSAIEKNRLVYVMNRDDTGLTISSPLEAHRSRHLSLSTVALDVGYENPQFASLEIDYSDLELSDIDMKKQLTFYELDLGLNHVVKKHSEQVPETSNLLIPVPGGSDGPSGVLVCSSNKISYRNLYGDKLSISIPGEDDTVITYGVSHKLKNEFFFLLQTNYGDLFKLELLKDMSLSISYFDTIQLCTSFVILKSGFLYADAETGDKQLFQFEKLGGDMTYKSTNDNPVRTWFARTELQNLSLVDVVESLAPMISSHITPNKSSNCLFSLNGVKDSSTLRMLQYGVSISEIVEPDLPATATRCFTTKTDKSDEFDKYLIISFEDRTLVLTIGESVEEVTDSGIDLSVETLGIQQAGQSSILQIHKDGVNVIKNNTIVNHWYPPAGIKLTALSSTNTQLALGLSNEDLVYFEIDQDDNLIEWNEHKHMSCKITSMSLGEIPDGLRRSSTLVVGCADSTIRVLSTDPKSTLESISLQALSSVPSSLLICNMNNQLCVHIGLENGVYVRTVLDVKSGDLSSTKQKYLGNRPVILTKTRLNKENVVIALSATTWIVHEMESFKVQPLLIEPLAYSTSFHSEDCPEGLVGVYKRKLVICTIDSLTQTFKKDSLQIQTTGKLLLEDDKYLYIILSGEGSYIQKFNENTNEIEKSVEIPKGTKIVTANMVHFQSKNAKYLVCSSTGEENLLSVYDLNDLSLIHSTKIPEQCHCLGEFQGKLIAGYGCYLRLFDMGVKQLLSKSNTHLKTLSSIVRLDVQGSRVAIGDIRDSITLVTFSHEMNAFVLFVDDIVTRHVTSLKFLDYNTVVGGDKFGNVFVLRVPESASDDDVGYLSTKPLSTNGAPFKFNTLCQFYLDDIPMSFHKTNFTPGGRDIIVYTCLLGTVGALIPLITMSDIKFLKSVEKAMRDSLELPTGRMHLKYRGYYAPVKNVIDGDLLELFDTLDSNSQDLVISETGRKKEEISRRVYDVRLGSL</sequence>
<evidence type="ECO:0000256" key="1">
    <source>
        <dbReference type="ARBA" id="ARBA00004123"/>
    </source>
</evidence>
<dbReference type="InterPro" id="IPR004871">
    <property type="entry name" value="RSE1/DDB1/CPSF1_C"/>
</dbReference>
<evidence type="ECO:0000259" key="8">
    <source>
        <dbReference type="Pfam" id="PF10433"/>
    </source>
</evidence>
<keyword evidence="5" id="KW-0539">Nucleus</keyword>
<evidence type="ECO:0000256" key="3">
    <source>
        <dbReference type="ARBA" id="ARBA00022728"/>
    </source>
</evidence>
<evidence type="ECO:0000313" key="12">
    <source>
        <dbReference type="Proteomes" id="UP000038830"/>
    </source>
</evidence>
<evidence type="ECO:0000256" key="2">
    <source>
        <dbReference type="ARBA" id="ARBA00022664"/>
    </source>
</evidence>
<evidence type="ECO:0000313" key="10">
    <source>
        <dbReference type="EMBL" id="CEP22227.1"/>
    </source>
</evidence>
<dbReference type="GO" id="GO:0003676">
    <property type="term" value="F:nucleic acid binding"/>
    <property type="evidence" value="ECO:0007669"/>
    <property type="project" value="InterPro"/>
</dbReference>
<dbReference type="InterPro" id="IPR050358">
    <property type="entry name" value="RSE1/DDB1/CFT1"/>
</dbReference>
<dbReference type="STRING" id="983966.A0A0H5C3I4"/>
<evidence type="ECO:0000259" key="9">
    <source>
        <dbReference type="Pfam" id="PF23726"/>
    </source>
</evidence>
<proteinExistence type="inferred from homology"/>
<dbReference type="SUPFAM" id="SSF50978">
    <property type="entry name" value="WD40 repeat-like"/>
    <property type="match status" value="1"/>
</dbReference>
<dbReference type="InterPro" id="IPR058543">
    <property type="entry name" value="Beta-prop_RSE1/DDB1/CPSF1_2nd"/>
</dbReference>
<dbReference type="GO" id="GO:0005681">
    <property type="term" value="C:spliceosomal complex"/>
    <property type="evidence" value="ECO:0007669"/>
    <property type="project" value="UniProtKB-KW"/>
</dbReference>
<dbReference type="GO" id="GO:0008380">
    <property type="term" value="P:RNA splicing"/>
    <property type="evidence" value="ECO:0007669"/>
    <property type="project" value="UniProtKB-KW"/>
</dbReference>
<evidence type="ECO:0000313" key="11">
    <source>
        <dbReference type="EMBL" id="ODV72748.1"/>
    </source>
</evidence>
<dbReference type="OMA" id="PRATGHW"/>
<reference evidence="12" key="2">
    <citation type="journal article" date="2015" name="J. Biotechnol.">
        <title>The structure of the Cyberlindnera jadinii genome and its relation to Candida utilis analyzed by the occurrence of single nucleotide polymorphisms.</title>
        <authorList>
            <person name="Rupp O."/>
            <person name="Brinkrolf K."/>
            <person name="Buerth C."/>
            <person name="Kunigo M."/>
            <person name="Schneider J."/>
            <person name="Jaenicke S."/>
            <person name="Goesmann A."/>
            <person name="Puehler A."/>
            <person name="Jaeger K.-E."/>
            <person name="Ernst J.F."/>
        </authorList>
    </citation>
    <scope>NUCLEOTIDE SEQUENCE [LARGE SCALE GENOMIC DNA]</scope>
    <source>
        <strain evidence="12">ATCC 18201 / CBS 1600 / BCRC 20928 / JCM 3617 / NBRC 0987 / NRRL Y-1542</strain>
    </source>
</reference>
<protein>
    <submittedName>
        <fullName evidence="11">Pre-mRNA-splicing factor rse1</fullName>
    </submittedName>
</protein>
<dbReference type="Gene3D" id="2.130.10.10">
    <property type="entry name" value="YVTN repeat-like/Quinoprotein amine dehydrogenase"/>
    <property type="match status" value="2"/>
</dbReference>
<dbReference type="InterPro" id="IPR011044">
    <property type="entry name" value="Quino_amine_DH_bsu"/>
</dbReference>
<dbReference type="OrthoDB" id="436637at2759"/>